<proteinExistence type="predicted"/>
<feature type="DNA-binding region" description="H-T-H motif" evidence="4">
    <location>
        <begin position="24"/>
        <end position="43"/>
    </location>
</feature>
<dbReference type="Gene3D" id="1.10.357.10">
    <property type="entry name" value="Tetracycline Repressor, domain 2"/>
    <property type="match status" value="1"/>
</dbReference>
<dbReference type="InterPro" id="IPR039536">
    <property type="entry name" value="TetR_C_Proteobacteria"/>
</dbReference>
<dbReference type="InterPro" id="IPR001647">
    <property type="entry name" value="HTH_TetR"/>
</dbReference>
<dbReference type="InterPro" id="IPR009057">
    <property type="entry name" value="Homeodomain-like_sf"/>
</dbReference>
<gene>
    <name evidence="6" type="ORF">G3I59_43135</name>
    <name evidence="7" type="ORF">SAMN05421854_101578</name>
</gene>
<keyword evidence="3" id="KW-0804">Transcription</keyword>
<evidence type="ECO:0000313" key="8">
    <source>
        <dbReference type="Proteomes" id="UP000199137"/>
    </source>
</evidence>
<dbReference type="EMBL" id="FOWC01000001">
    <property type="protein sequence ID" value="SFO08729.1"/>
    <property type="molecule type" value="Genomic_DNA"/>
</dbReference>
<evidence type="ECO:0000313" key="6">
    <source>
        <dbReference type="EMBL" id="NEC62221.1"/>
    </source>
</evidence>
<dbReference type="SUPFAM" id="SSF46689">
    <property type="entry name" value="Homeodomain-like"/>
    <property type="match status" value="1"/>
</dbReference>
<dbReference type="Pfam" id="PF00440">
    <property type="entry name" value="TetR_N"/>
    <property type="match status" value="1"/>
</dbReference>
<name>A0A1I5EB19_9PSEU</name>
<feature type="domain" description="HTH tetR-type" evidence="5">
    <location>
        <begin position="1"/>
        <end position="61"/>
    </location>
</feature>
<dbReference type="EMBL" id="JAAGNC010000207">
    <property type="protein sequence ID" value="NEC62221.1"/>
    <property type="molecule type" value="Genomic_DNA"/>
</dbReference>
<dbReference type="Proteomes" id="UP000199137">
    <property type="component" value="Unassembled WGS sequence"/>
</dbReference>
<dbReference type="GO" id="GO:0003700">
    <property type="term" value="F:DNA-binding transcription factor activity"/>
    <property type="evidence" value="ECO:0007669"/>
    <property type="project" value="TreeGrafter"/>
</dbReference>
<reference evidence="7 8" key="1">
    <citation type="submission" date="2016-10" db="EMBL/GenBank/DDBJ databases">
        <authorList>
            <person name="de Groot N.N."/>
        </authorList>
    </citation>
    <scope>NUCLEOTIDE SEQUENCE [LARGE SCALE GENOMIC DNA]</scope>
    <source>
        <strain evidence="7 8">DSM 44637</strain>
    </source>
</reference>
<dbReference type="RefSeq" id="WP_067583890.1">
    <property type="nucleotide sequence ID" value="NZ_FOWC01000001.1"/>
</dbReference>
<sequence>MGSREEIVAAAAAVMREQGYAHATTKAIAQASGYSEALLYKHFRDKTALFLAVLKEELPDLAATAARLTEHPGKAELGDNLAELTATALAFYCASFPISVSLFSSRDLLRTHRDSLENGPDLPIQHVAGYLAAEVKLGRLRADLDVEAAARLLLGACFQEAFLASFEERPPRPDLTHRLGATLEQLG</sequence>
<evidence type="ECO:0000313" key="9">
    <source>
        <dbReference type="Proteomes" id="UP000470404"/>
    </source>
</evidence>
<dbReference type="PROSITE" id="PS50977">
    <property type="entry name" value="HTH_TETR_2"/>
    <property type="match status" value="1"/>
</dbReference>
<evidence type="ECO:0000256" key="4">
    <source>
        <dbReference type="PROSITE-ProRule" id="PRU00335"/>
    </source>
</evidence>
<keyword evidence="1" id="KW-0805">Transcription regulation</keyword>
<dbReference type="OrthoDB" id="3472897at2"/>
<dbReference type="GO" id="GO:0000976">
    <property type="term" value="F:transcription cis-regulatory region binding"/>
    <property type="evidence" value="ECO:0007669"/>
    <property type="project" value="TreeGrafter"/>
</dbReference>
<dbReference type="PANTHER" id="PTHR30055">
    <property type="entry name" value="HTH-TYPE TRANSCRIPTIONAL REGULATOR RUTR"/>
    <property type="match status" value="1"/>
</dbReference>
<reference evidence="6 9" key="2">
    <citation type="submission" date="2020-01" db="EMBL/GenBank/DDBJ databases">
        <title>Insect and environment-associated Actinomycetes.</title>
        <authorList>
            <person name="Currrie C."/>
            <person name="Chevrette M."/>
            <person name="Carlson C."/>
            <person name="Stubbendieck R."/>
            <person name="Wendt-Pienkowski E."/>
        </authorList>
    </citation>
    <scope>NUCLEOTIDE SEQUENCE [LARGE SCALE GENOMIC DNA]</scope>
    <source>
        <strain evidence="6 9">SID8386</strain>
    </source>
</reference>
<dbReference type="Proteomes" id="UP000470404">
    <property type="component" value="Unassembled WGS sequence"/>
</dbReference>
<evidence type="ECO:0000256" key="3">
    <source>
        <dbReference type="ARBA" id="ARBA00023163"/>
    </source>
</evidence>
<dbReference type="Pfam" id="PF14246">
    <property type="entry name" value="TetR_C_7"/>
    <property type="match status" value="1"/>
</dbReference>
<evidence type="ECO:0000256" key="1">
    <source>
        <dbReference type="ARBA" id="ARBA00023015"/>
    </source>
</evidence>
<keyword evidence="2 4" id="KW-0238">DNA-binding</keyword>
<protein>
    <submittedName>
        <fullName evidence="6">TetR/AcrR family transcriptional regulator</fullName>
    </submittedName>
    <submittedName>
        <fullName evidence="7">Transcriptional regulator, TetR family</fullName>
    </submittedName>
</protein>
<accession>A0A1I5EB19</accession>
<evidence type="ECO:0000259" key="5">
    <source>
        <dbReference type="PROSITE" id="PS50977"/>
    </source>
</evidence>
<keyword evidence="9" id="KW-1185">Reference proteome</keyword>
<dbReference type="PANTHER" id="PTHR30055:SF234">
    <property type="entry name" value="HTH-TYPE TRANSCRIPTIONAL REGULATOR BETI"/>
    <property type="match status" value="1"/>
</dbReference>
<dbReference type="AlphaFoldDB" id="A0A1I5EB19"/>
<evidence type="ECO:0000256" key="2">
    <source>
        <dbReference type="ARBA" id="ARBA00023125"/>
    </source>
</evidence>
<organism evidence="7 8">
    <name type="scientific">Amycolatopsis rubida</name>
    <dbReference type="NCBI Taxonomy" id="112413"/>
    <lineage>
        <taxon>Bacteria</taxon>
        <taxon>Bacillati</taxon>
        <taxon>Actinomycetota</taxon>
        <taxon>Actinomycetes</taxon>
        <taxon>Pseudonocardiales</taxon>
        <taxon>Pseudonocardiaceae</taxon>
        <taxon>Amycolatopsis</taxon>
    </lineage>
</organism>
<dbReference type="PRINTS" id="PR00455">
    <property type="entry name" value="HTHTETR"/>
</dbReference>
<evidence type="ECO:0000313" key="7">
    <source>
        <dbReference type="EMBL" id="SFO08729.1"/>
    </source>
</evidence>
<dbReference type="InterPro" id="IPR050109">
    <property type="entry name" value="HTH-type_TetR-like_transc_reg"/>
</dbReference>